<dbReference type="PANTHER" id="PTHR43283:SF15">
    <property type="entry name" value="CONSERVED PROTEIN"/>
    <property type="match status" value="1"/>
</dbReference>
<name>A0ABT9RZR4_9MICC</name>
<proteinExistence type="predicted"/>
<gene>
    <name evidence="2" type="ORF">J2X98_004359</name>
</gene>
<organism evidence="2 3">
    <name type="scientific">Pseudarthrobacter enclensis</name>
    <dbReference type="NCBI Taxonomy" id="993070"/>
    <lineage>
        <taxon>Bacteria</taxon>
        <taxon>Bacillati</taxon>
        <taxon>Actinomycetota</taxon>
        <taxon>Actinomycetes</taxon>
        <taxon>Micrococcales</taxon>
        <taxon>Micrococcaceae</taxon>
        <taxon>Pseudarthrobacter</taxon>
    </lineage>
</organism>
<dbReference type="Proteomes" id="UP001226577">
    <property type="component" value="Unassembled WGS sequence"/>
</dbReference>
<evidence type="ECO:0000313" key="3">
    <source>
        <dbReference type="Proteomes" id="UP001226577"/>
    </source>
</evidence>
<dbReference type="InterPro" id="IPR012338">
    <property type="entry name" value="Beta-lactam/transpept-like"/>
</dbReference>
<accession>A0ABT9RZR4</accession>
<dbReference type="RefSeq" id="WP_307312310.1">
    <property type="nucleotide sequence ID" value="NZ_JAUSRE010000036.1"/>
</dbReference>
<evidence type="ECO:0000313" key="2">
    <source>
        <dbReference type="EMBL" id="MDP9890745.1"/>
    </source>
</evidence>
<keyword evidence="3" id="KW-1185">Reference proteome</keyword>
<sequence>MTEHATQSAALAADVLAQLKQWPGAPSLAVVGPEGVLGCHDEGRVYRLASVTKLLTALTLLVAGEQGAASLDAPAGPPGSTLRHLLAHASGVGLEEEKVRAKPGARRIYSNRGIEMAAEYLSAQTGRPFESELSERVLKPLCMVRTSLAGPPSKGGMAPIGDIARLAQELLRPRTLSNSVVDALSSVQFQGLAGMLPGFGRHGENSWGLGAEVRGTKEPHWTSPHNSAATFGHFGMAGSFLWVDREADLACAALSTVDFGPWSTRMWPETSSAVLKCYRNRCYIDGIAPRPAQPAGVKEFPDIVK</sequence>
<feature type="domain" description="Beta-lactamase-related" evidence="1">
    <location>
        <begin position="40"/>
        <end position="261"/>
    </location>
</feature>
<reference evidence="2 3" key="1">
    <citation type="submission" date="2023-07" db="EMBL/GenBank/DDBJ databases">
        <title>Sorghum-associated microbial communities from plants grown in Nebraska, USA.</title>
        <authorList>
            <person name="Schachtman D."/>
        </authorList>
    </citation>
    <scope>NUCLEOTIDE SEQUENCE [LARGE SCALE GENOMIC DNA]</scope>
    <source>
        <strain evidence="2 3">CC222</strain>
    </source>
</reference>
<protein>
    <submittedName>
        <fullName evidence="2">CubicO group peptidase (Beta-lactamase class C family)</fullName>
    </submittedName>
</protein>
<dbReference type="Gene3D" id="3.40.710.10">
    <property type="entry name" value="DD-peptidase/beta-lactamase superfamily"/>
    <property type="match status" value="1"/>
</dbReference>
<dbReference type="InterPro" id="IPR001466">
    <property type="entry name" value="Beta-lactam-related"/>
</dbReference>
<comment type="caution">
    <text evidence="2">The sequence shown here is derived from an EMBL/GenBank/DDBJ whole genome shotgun (WGS) entry which is preliminary data.</text>
</comment>
<dbReference type="SUPFAM" id="SSF56601">
    <property type="entry name" value="beta-lactamase/transpeptidase-like"/>
    <property type="match status" value="1"/>
</dbReference>
<dbReference type="PANTHER" id="PTHR43283">
    <property type="entry name" value="BETA-LACTAMASE-RELATED"/>
    <property type="match status" value="1"/>
</dbReference>
<dbReference type="Pfam" id="PF00144">
    <property type="entry name" value="Beta-lactamase"/>
    <property type="match status" value="1"/>
</dbReference>
<evidence type="ECO:0000259" key="1">
    <source>
        <dbReference type="Pfam" id="PF00144"/>
    </source>
</evidence>
<dbReference type="EMBL" id="JAUSRE010000036">
    <property type="protein sequence ID" value="MDP9890745.1"/>
    <property type="molecule type" value="Genomic_DNA"/>
</dbReference>
<dbReference type="InterPro" id="IPR050789">
    <property type="entry name" value="Diverse_Enzym_Activities"/>
</dbReference>